<feature type="domain" description="ABC transmembrane type-1" evidence="15">
    <location>
        <begin position="181"/>
        <end position="460"/>
    </location>
</feature>
<keyword evidence="6" id="KW-0788">Thiol protease</keyword>
<dbReference type="Pfam" id="PF00664">
    <property type="entry name" value="ABC_membrane"/>
    <property type="match status" value="1"/>
</dbReference>
<dbReference type="InterPro" id="IPR036640">
    <property type="entry name" value="ABC1_TM_sf"/>
</dbReference>
<dbReference type="GO" id="GO:0034040">
    <property type="term" value="F:ATPase-coupled lipid transmembrane transporter activity"/>
    <property type="evidence" value="ECO:0007669"/>
    <property type="project" value="TreeGrafter"/>
</dbReference>
<dbReference type="Pfam" id="PF00005">
    <property type="entry name" value="ABC_tran"/>
    <property type="match status" value="1"/>
</dbReference>
<evidence type="ECO:0000313" key="17">
    <source>
        <dbReference type="EMBL" id="SCF07088.1"/>
    </source>
</evidence>
<evidence type="ECO:0000256" key="12">
    <source>
        <dbReference type="ARBA" id="ARBA00061644"/>
    </source>
</evidence>
<comment type="subcellular location">
    <subcellularLocation>
        <location evidence="1">Cell membrane</location>
        <topology evidence="1">Multi-pass membrane protein</topology>
    </subcellularLocation>
</comment>
<accession>A0A1C4XEU1</accession>
<dbReference type="Pfam" id="PF03412">
    <property type="entry name" value="Peptidase_C39"/>
    <property type="match status" value="1"/>
</dbReference>
<feature type="transmembrane region" description="Helical" evidence="13">
    <location>
        <begin position="399"/>
        <end position="419"/>
    </location>
</feature>
<dbReference type="Proteomes" id="UP000198224">
    <property type="component" value="Chromosome I"/>
</dbReference>
<evidence type="ECO:0000256" key="8">
    <source>
        <dbReference type="ARBA" id="ARBA00022927"/>
    </source>
</evidence>
<dbReference type="PANTHER" id="PTHR24221:SF654">
    <property type="entry name" value="ATP-BINDING CASSETTE SUB-FAMILY B MEMBER 6"/>
    <property type="match status" value="1"/>
</dbReference>
<dbReference type="FunFam" id="3.40.50.300:FF:000299">
    <property type="entry name" value="ABC transporter ATP-binding protein/permease"/>
    <property type="match status" value="1"/>
</dbReference>
<dbReference type="eggNOG" id="COG2274">
    <property type="taxonomic scope" value="Bacteria"/>
</dbReference>
<dbReference type="PROSITE" id="PS00211">
    <property type="entry name" value="ABC_TRANSPORTER_1"/>
    <property type="match status" value="1"/>
</dbReference>
<evidence type="ECO:0000256" key="11">
    <source>
        <dbReference type="ARBA" id="ARBA00043264"/>
    </source>
</evidence>
<feature type="transmembrane region" description="Helical" evidence="13">
    <location>
        <begin position="177"/>
        <end position="203"/>
    </location>
</feature>
<evidence type="ECO:0000259" key="14">
    <source>
        <dbReference type="PROSITE" id="PS50893"/>
    </source>
</evidence>
<evidence type="ECO:0000256" key="10">
    <source>
        <dbReference type="ARBA" id="ARBA00023136"/>
    </source>
</evidence>
<keyword evidence="2" id="KW-0813">Transport</keyword>
<dbReference type="GO" id="GO:0005886">
    <property type="term" value="C:plasma membrane"/>
    <property type="evidence" value="ECO:0007669"/>
    <property type="project" value="UniProtKB-SubCell"/>
</dbReference>
<dbReference type="GO" id="GO:0016887">
    <property type="term" value="F:ATP hydrolysis activity"/>
    <property type="evidence" value="ECO:0007669"/>
    <property type="project" value="InterPro"/>
</dbReference>
<dbReference type="SUPFAM" id="SSF90123">
    <property type="entry name" value="ABC transporter transmembrane region"/>
    <property type="match status" value="1"/>
</dbReference>
<dbReference type="NCBIfam" id="TIGR03796">
    <property type="entry name" value="NHLM_micro_ABC1"/>
    <property type="match status" value="1"/>
</dbReference>
<evidence type="ECO:0000256" key="2">
    <source>
        <dbReference type="ARBA" id="ARBA00022448"/>
    </source>
</evidence>
<dbReference type="GO" id="GO:0015031">
    <property type="term" value="P:protein transport"/>
    <property type="evidence" value="ECO:0007669"/>
    <property type="project" value="UniProtKB-KW"/>
</dbReference>
<feature type="domain" description="ABC transporter" evidence="14">
    <location>
        <begin position="494"/>
        <end position="727"/>
    </location>
</feature>
<reference evidence="18" key="1">
    <citation type="submission" date="2016-06" db="EMBL/GenBank/DDBJ databases">
        <authorList>
            <person name="Varghese N."/>
            <person name="Submissions Spin"/>
        </authorList>
    </citation>
    <scope>NUCLEOTIDE SEQUENCE [LARGE SCALE GENOMIC DNA]</scope>
    <source>
        <strain evidence="18">DSM 45160</strain>
    </source>
</reference>
<evidence type="ECO:0000259" key="15">
    <source>
        <dbReference type="PROSITE" id="PS50929"/>
    </source>
</evidence>
<dbReference type="GO" id="GO:0008234">
    <property type="term" value="F:cysteine-type peptidase activity"/>
    <property type="evidence" value="ECO:0007669"/>
    <property type="project" value="UniProtKB-KW"/>
</dbReference>
<evidence type="ECO:0000259" key="16">
    <source>
        <dbReference type="PROSITE" id="PS50990"/>
    </source>
</evidence>
<keyword evidence="18" id="KW-1185">Reference proteome</keyword>
<keyword evidence="10 13" id="KW-0472">Membrane</keyword>
<keyword evidence="8" id="KW-0653">Protein transport</keyword>
<dbReference type="SUPFAM" id="SSF52540">
    <property type="entry name" value="P-loop containing nucleoside triphosphate hydrolases"/>
    <property type="match status" value="1"/>
</dbReference>
<sequence>MSAPSTAVPNAPELPRIRRRRVRTPTLIQMEAVECGAAALGILLAHHGRHVPLEELRRVCGVSRDGSTAATVLKGARRYGMVAKGFQMDLAGLATVALPAVLFWRFEHFVVLEGLGRNKVFINDPATGPRAVSWEEFDGAFTGIVLTMEPGPEFRPGGTRYRMVRTLAQRWRGPGSAIAQMLLLGLLIAVVGLTIPVMAQVFVDRVLLQEDQAAFAGLVAAVAVATVLTFLASLLQQRLTVRAETALALASAARFFRHLLRLPPSFFDQRQAADLGQRVRGNDVVAEVLTRRAATTVVDTGLVLAYGALLCQYDVLLGLCAVVLAGLNVSVLRYVASTRSIAVAGLQADRSKLVTTVYTTVQLIETVKAGGEEERAVARFAARQATVASRQQRLGVPTAVLSVLPAFLASGTTAVLLGLGSRQVVAESMTVGVLVAMQSLAVAMNRPLGNLTALGSRLQDMSADLNRLRDVERYPLPPAEEQPARPLTPMEGHLRIENVTFGYNPLGRPLLEDFSLDLPPGARVALVGRSGSGKSTVGRLVAGLYRPWTGRVTVDGVDRPGTDDGLWAATVAMVDQDQRLFEGTVRDNVTMWDLTVADEDVVTALTDACFYDEVAARPGGLSSPVRENARNFSGGQRQRLEIARALVRNPRVLVLDEATSALDAETERRIDMHLRRRGATCLIVAHRLSTVRDCDLIVVLDGGREVERGTHEQLVARDGAYARLVRDQ</sequence>
<dbReference type="PROSITE" id="PS50893">
    <property type="entry name" value="ABC_TRANSPORTER_2"/>
    <property type="match status" value="1"/>
</dbReference>
<evidence type="ECO:0000256" key="1">
    <source>
        <dbReference type="ARBA" id="ARBA00004651"/>
    </source>
</evidence>
<dbReference type="GO" id="GO:0005524">
    <property type="term" value="F:ATP binding"/>
    <property type="evidence" value="ECO:0007669"/>
    <property type="project" value="UniProtKB-KW"/>
</dbReference>
<dbReference type="InterPro" id="IPR022514">
    <property type="entry name" value="NHPM_micro_ABC1"/>
</dbReference>
<dbReference type="InterPro" id="IPR017871">
    <property type="entry name" value="ABC_transporter-like_CS"/>
</dbReference>
<comment type="similarity">
    <text evidence="12">Belongs to the ABC transporter superfamily. Lipid exporter (TC 3.A.1.106) family.</text>
</comment>
<dbReference type="Gene3D" id="1.20.1560.10">
    <property type="entry name" value="ABC transporter type 1, transmembrane domain"/>
    <property type="match status" value="1"/>
</dbReference>
<feature type="domain" description="Peptidase C39" evidence="16">
    <location>
        <begin position="29"/>
        <end position="148"/>
    </location>
</feature>
<dbReference type="GO" id="GO:0140359">
    <property type="term" value="F:ABC-type transporter activity"/>
    <property type="evidence" value="ECO:0007669"/>
    <property type="project" value="InterPro"/>
</dbReference>
<dbReference type="GO" id="GO:0006508">
    <property type="term" value="P:proteolysis"/>
    <property type="evidence" value="ECO:0007669"/>
    <property type="project" value="InterPro"/>
</dbReference>
<evidence type="ECO:0000256" key="6">
    <source>
        <dbReference type="ARBA" id="ARBA00022807"/>
    </source>
</evidence>
<keyword evidence="6" id="KW-0378">Hydrolase</keyword>
<evidence type="ECO:0000313" key="18">
    <source>
        <dbReference type="Proteomes" id="UP000198224"/>
    </source>
</evidence>
<gene>
    <name evidence="17" type="ORF">GA0070612_3535</name>
</gene>
<dbReference type="PROSITE" id="PS50929">
    <property type="entry name" value="ABC_TM1F"/>
    <property type="match status" value="1"/>
</dbReference>
<proteinExistence type="inferred from homology"/>
<feature type="transmembrane region" description="Helical" evidence="13">
    <location>
        <begin position="215"/>
        <end position="235"/>
    </location>
</feature>
<dbReference type="PROSITE" id="PS50990">
    <property type="entry name" value="PEPTIDASE_C39"/>
    <property type="match status" value="1"/>
</dbReference>
<evidence type="ECO:0000256" key="13">
    <source>
        <dbReference type="SAM" id="Phobius"/>
    </source>
</evidence>
<dbReference type="AlphaFoldDB" id="A0A1C4XEU1"/>
<dbReference type="Gene3D" id="3.40.50.300">
    <property type="entry name" value="P-loop containing nucleotide triphosphate hydrolases"/>
    <property type="match status" value="1"/>
</dbReference>
<dbReference type="PANTHER" id="PTHR24221">
    <property type="entry name" value="ATP-BINDING CASSETTE SUB-FAMILY B"/>
    <property type="match status" value="1"/>
</dbReference>
<evidence type="ECO:0000256" key="7">
    <source>
        <dbReference type="ARBA" id="ARBA00022840"/>
    </source>
</evidence>
<dbReference type="EMBL" id="LT607409">
    <property type="protein sequence ID" value="SCF07088.1"/>
    <property type="molecule type" value="Genomic_DNA"/>
</dbReference>
<keyword evidence="6" id="KW-0645">Protease</keyword>
<evidence type="ECO:0000256" key="3">
    <source>
        <dbReference type="ARBA" id="ARBA00022475"/>
    </source>
</evidence>
<dbReference type="GO" id="GO:0043213">
    <property type="term" value="P:bacteriocin transport"/>
    <property type="evidence" value="ECO:0007669"/>
    <property type="project" value="UniProtKB-KW"/>
</dbReference>
<keyword evidence="4 13" id="KW-0812">Transmembrane</keyword>
<dbReference type="Gene3D" id="3.90.70.10">
    <property type="entry name" value="Cysteine proteinases"/>
    <property type="match status" value="1"/>
</dbReference>
<evidence type="ECO:0000256" key="9">
    <source>
        <dbReference type="ARBA" id="ARBA00022989"/>
    </source>
</evidence>
<dbReference type="InterPro" id="IPR005074">
    <property type="entry name" value="Peptidase_C39"/>
</dbReference>
<dbReference type="InterPro" id="IPR003593">
    <property type="entry name" value="AAA+_ATPase"/>
</dbReference>
<keyword evidence="11" id="KW-0080">Bacteriocin transport</keyword>
<organism evidence="17 18">
    <name type="scientific">Micromonospora chokoriensis</name>
    <dbReference type="NCBI Taxonomy" id="356851"/>
    <lineage>
        <taxon>Bacteria</taxon>
        <taxon>Bacillati</taxon>
        <taxon>Actinomycetota</taxon>
        <taxon>Actinomycetes</taxon>
        <taxon>Micromonosporales</taxon>
        <taxon>Micromonosporaceae</taxon>
        <taxon>Micromonospora</taxon>
    </lineage>
</organism>
<feature type="transmembrane region" description="Helical" evidence="13">
    <location>
        <begin position="315"/>
        <end position="336"/>
    </location>
</feature>
<dbReference type="InterPro" id="IPR027417">
    <property type="entry name" value="P-loop_NTPase"/>
</dbReference>
<evidence type="ECO:0000256" key="5">
    <source>
        <dbReference type="ARBA" id="ARBA00022741"/>
    </source>
</evidence>
<evidence type="ECO:0000256" key="4">
    <source>
        <dbReference type="ARBA" id="ARBA00022692"/>
    </source>
</evidence>
<dbReference type="InterPro" id="IPR003439">
    <property type="entry name" value="ABC_transporter-like_ATP-bd"/>
</dbReference>
<keyword evidence="3" id="KW-1003">Cell membrane</keyword>
<keyword evidence="5" id="KW-0547">Nucleotide-binding</keyword>
<dbReference type="SMART" id="SM00382">
    <property type="entry name" value="AAA"/>
    <property type="match status" value="1"/>
</dbReference>
<keyword evidence="9 13" id="KW-1133">Transmembrane helix</keyword>
<dbReference type="InterPro" id="IPR039421">
    <property type="entry name" value="Type_1_exporter"/>
</dbReference>
<dbReference type="InterPro" id="IPR011527">
    <property type="entry name" value="ABC1_TM_dom"/>
</dbReference>
<keyword evidence="7 17" id="KW-0067">ATP-binding</keyword>
<name>A0A1C4XEU1_9ACTN</name>
<protein>
    <submittedName>
        <fullName evidence="17">NHLM bacteriocin system ABC transporter, peptidase/ATP-binding protein</fullName>
    </submittedName>
</protein>